<dbReference type="AlphaFoldDB" id="A0ABD0JJB8"/>
<sequence length="94" mass="10323">MRAALRVCSQVLTWEKQSAVPCRQQPISSRGFRSCSSSSPKTPGRGDGQCLVRSINSQDAVLVAVNPSGRVLYVGQQVRKFRQTQSFQQGRLVA</sequence>
<evidence type="ECO:0000256" key="1">
    <source>
        <dbReference type="SAM" id="MobiDB-lite"/>
    </source>
</evidence>
<comment type="caution">
    <text evidence="2">The sequence shown here is derived from an EMBL/GenBank/DDBJ whole genome shotgun (WGS) entry which is preliminary data.</text>
</comment>
<accession>A0ABD0JJB8</accession>
<dbReference type="Proteomes" id="UP001519460">
    <property type="component" value="Unassembled WGS sequence"/>
</dbReference>
<protein>
    <submittedName>
        <fullName evidence="2">Uncharacterized protein</fullName>
    </submittedName>
</protein>
<evidence type="ECO:0000313" key="2">
    <source>
        <dbReference type="EMBL" id="KAK7474766.1"/>
    </source>
</evidence>
<gene>
    <name evidence="2" type="ORF">BaRGS_00033998</name>
</gene>
<reference evidence="2 3" key="1">
    <citation type="journal article" date="2023" name="Sci. Data">
        <title>Genome assembly of the Korean intertidal mud-creeper Batillaria attramentaria.</title>
        <authorList>
            <person name="Patra A.K."/>
            <person name="Ho P.T."/>
            <person name="Jun S."/>
            <person name="Lee S.J."/>
            <person name="Kim Y."/>
            <person name="Won Y.J."/>
        </authorList>
    </citation>
    <scope>NUCLEOTIDE SEQUENCE [LARGE SCALE GENOMIC DNA]</scope>
    <source>
        <strain evidence="2">Wonlab-2016</strain>
    </source>
</reference>
<keyword evidence="3" id="KW-1185">Reference proteome</keyword>
<dbReference type="EMBL" id="JACVVK020000426">
    <property type="protein sequence ID" value="KAK7474766.1"/>
    <property type="molecule type" value="Genomic_DNA"/>
</dbReference>
<organism evidence="2 3">
    <name type="scientific">Batillaria attramentaria</name>
    <dbReference type="NCBI Taxonomy" id="370345"/>
    <lineage>
        <taxon>Eukaryota</taxon>
        <taxon>Metazoa</taxon>
        <taxon>Spiralia</taxon>
        <taxon>Lophotrochozoa</taxon>
        <taxon>Mollusca</taxon>
        <taxon>Gastropoda</taxon>
        <taxon>Caenogastropoda</taxon>
        <taxon>Sorbeoconcha</taxon>
        <taxon>Cerithioidea</taxon>
        <taxon>Batillariidae</taxon>
        <taxon>Batillaria</taxon>
    </lineage>
</organism>
<proteinExistence type="predicted"/>
<name>A0ABD0JJB8_9CAEN</name>
<feature type="region of interest" description="Disordered" evidence="1">
    <location>
        <begin position="25"/>
        <end position="47"/>
    </location>
</feature>
<evidence type="ECO:0000313" key="3">
    <source>
        <dbReference type="Proteomes" id="UP001519460"/>
    </source>
</evidence>
<feature type="compositionally biased region" description="Low complexity" evidence="1">
    <location>
        <begin position="28"/>
        <end position="39"/>
    </location>
</feature>